<dbReference type="Proteomes" id="UP000030676">
    <property type="component" value="Unassembled WGS sequence"/>
</dbReference>
<gene>
    <name evidence="1" type="ORF">FOPG_20068</name>
</gene>
<organism evidence="1">
    <name type="scientific">Fusarium oxysporum f. sp. conglutinans race 2 54008</name>
    <dbReference type="NCBI Taxonomy" id="1089457"/>
    <lineage>
        <taxon>Eukaryota</taxon>
        <taxon>Fungi</taxon>
        <taxon>Dikarya</taxon>
        <taxon>Ascomycota</taxon>
        <taxon>Pezizomycotina</taxon>
        <taxon>Sordariomycetes</taxon>
        <taxon>Hypocreomycetidae</taxon>
        <taxon>Hypocreales</taxon>
        <taxon>Nectriaceae</taxon>
        <taxon>Fusarium</taxon>
        <taxon>Fusarium oxysporum species complex</taxon>
    </lineage>
</organism>
<accession>X0HR08</accession>
<reference evidence="1" key="1">
    <citation type="submission" date="2011-11" db="EMBL/GenBank/DDBJ databases">
        <title>The Genome Sequence of Fusarium oxysporum PHW808.</title>
        <authorList>
            <consortium name="The Broad Institute Genome Sequencing Platform"/>
            <person name="Ma L.-J."/>
            <person name="Gale L.R."/>
            <person name="Schwartz D.C."/>
            <person name="Zhou S."/>
            <person name="Corby-Kistler H."/>
            <person name="Young S.K."/>
            <person name="Zeng Q."/>
            <person name="Gargeya S."/>
            <person name="Fitzgerald M."/>
            <person name="Haas B."/>
            <person name="Abouelleil A."/>
            <person name="Alvarado L."/>
            <person name="Arachchi H.M."/>
            <person name="Berlin A."/>
            <person name="Brown A."/>
            <person name="Chapman S.B."/>
            <person name="Chen Z."/>
            <person name="Dunbar C."/>
            <person name="Freedman E."/>
            <person name="Gearin G."/>
            <person name="Goldberg J."/>
            <person name="Griggs A."/>
            <person name="Gujja S."/>
            <person name="Heiman D."/>
            <person name="Howarth C."/>
            <person name="Larson L."/>
            <person name="Lui A."/>
            <person name="MacDonald P.J.P."/>
            <person name="Montmayeur A."/>
            <person name="Murphy C."/>
            <person name="Neiman D."/>
            <person name="Pearson M."/>
            <person name="Priest M."/>
            <person name="Roberts A."/>
            <person name="Saif S."/>
            <person name="Shea T."/>
            <person name="Shenoy N."/>
            <person name="Sisk P."/>
            <person name="Stolte C."/>
            <person name="Sykes S."/>
            <person name="Wortman J."/>
            <person name="Nusbaum C."/>
            <person name="Birren B."/>
        </authorList>
    </citation>
    <scope>NUCLEOTIDE SEQUENCE [LARGE SCALE GENOMIC DNA]</scope>
    <source>
        <strain evidence="1">54008</strain>
    </source>
</reference>
<name>X0HR08_FUSOX</name>
<sequence length="74" mass="8366">MGWAMSQFTDFTSTIRLTQNSVKLASTKDVFKVRRLAGASLLSLIKLDKLEDLVIDLRFDQFYFIANSSMINSG</sequence>
<dbReference type="EMBL" id="KK034931">
    <property type="protein sequence ID" value="EXL63659.1"/>
    <property type="molecule type" value="Genomic_DNA"/>
</dbReference>
<dbReference type="HOGENOM" id="CLU_2687933_0_0_1"/>
<dbReference type="AlphaFoldDB" id="X0HR08"/>
<reference evidence="1" key="2">
    <citation type="submission" date="2014-03" db="EMBL/GenBank/DDBJ databases">
        <title>The Genome Annotation of Fusarium oxysporum PHW808.</title>
        <authorList>
            <consortium name="The Broad Institute Genomics Platform"/>
            <person name="Ma L.-J."/>
            <person name="Corby-Kistler H."/>
            <person name="Broz K."/>
            <person name="Gale L.R."/>
            <person name="Jonkers W."/>
            <person name="O'Donnell K."/>
            <person name="Ploetz R."/>
            <person name="Steinberg C."/>
            <person name="Schwartz D.C."/>
            <person name="VanEtten H."/>
            <person name="Zhou S."/>
            <person name="Young S.K."/>
            <person name="Zeng Q."/>
            <person name="Gargeya S."/>
            <person name="Fitzgerald M."/>
            <person name="Abouelleil A."/>
            <person name="Alvarado L."/>
            <person name="Chapman S.B."/>
            <person name="Gainer-Dewar J."/>
            <person name="Goldberg J."/>
            <person name="Griggs A."/>
            <person name="Gujja S."/>
            <person name="Hansen M."/>
            <person name="Howarth C."/>
            <person name="Imamovic A."/>
            <person name="Ireland A."/>
            <person name="Larimer J."/>
            <person name="McCowan C."/>
            <person name="Murphy C."/>
            <person name="Pearson M."/>
            <person name="Poon T.W."/>
            <person name="Priest M."/>
            <person name="Roberts A."/>
            <person name="Saif S."/>
            <person name="Shea T."/>
            <person name="Sykes S."/>
            <person name="Wortman J."/>
            <person name="Nusbaum C."/>
            <person name="Birren B."/>
        </authorList>
    </citation>
    <scope>NUCLEOTIDE SEQUENCE</scope>
    <source>
        <strain evidence="1">54008</strain>
    </source>
</reference>
<proteinExistence type="predicted"/>
<protein>
    <submittedName>
        <fullName evidence="1">Uncharacterized protein</fullName>
    </submittedName>
</protein>
<evidence type="ECO:0000313" key="1">
    <source>
        <dbReference type="EMBL" id="EXL63659.1"/>
    </source>
</evidence>